<dbReference type="GO" id="GO:0016301">
    <property type="term" value="F:kinase activity"/>
    <property type="evidence" value="ECO:0007669"/>
    <property type="project" value="UniProtKB-KW"/>
</dbReference>
<evidence type="ECO:0000313" key="9">
    <source>
        <dbReference type="Proteomes" id="UP000443582"/>
    </source>
</evidence>
<feature type="modified residue" description="4-aspartylphosphate" evidence="4">
    <location>
        <position position="588"/>
    </location>
</feature>
<dbReference type="SUPFAM" id="SSF52172">
    <property type="entry name" value="CheY-like"/>
    <property type="match status" value="1"/>
</dbReference>
<dbReference type="PRINTS" id="PR00344">
    <property type="entry name" value="BCTRLSENSOR"/>
</dbReference>
<dbReference type="PANTHER" id="PTHR43547:SF2">
    <property type="entry name" value="HYBRID SIGNAL TRANSDUCTION HISTIDINE KINASE C"/>
    <property type="match status" value="1"/>
</dbReference>
<name>A0ABY0IJ27_9BACT</name>
<dbReference type="EC" id="2.7.13.3" evidence="2"/>
<gene>
    <name evidence="8" type="ORF">DAY19_06530</name>
</gene>
<dbReference type="InterPro" id="IPR036097">
    <property type="entry name" value="HisK_dim/P_sf"/>
</dbReference>
<dbReference type="InterPro" id="IPR004358">
    <property type="entry name" value="Sig_transdc_His_kin-like_C"/>
</dbReference>
<dbReference type="Gene3D" id="3.30.565.10">
    <property type="entry name" value="Histidine kinase-like ATPase, C-terminal domain"/>
    <property type="match status" value="1"/>
</dbReference>
<dbReference type="InterPro" id="IPR003661">
    <property type="entry name" value="HisK_dim/P_dom"/>
</dbReference>
<dbReference type="PANTHER" id="PTHR43547">
    <property type="entry name" value="TWO-COMPONENT HISTIDINE KINASE"/>
    <property type="match status" value="1"/>
</dbReference>
<comment type="catalytic activity">
    <reaction evidence="1">
        <text>ATP + protein L-histidine = ADP + protein N-phospho-L-histidine.</text>
        <dbReference type="EC" id="2.7.13.3"/>
    </reaction>
</comment>
<feature type="domain" description="Histidine kinase" evidence="6">
    <location>
        <begin position="290"/>
        <end position="507"/>
    </location>
</feature>
<dbReference type="SUPFAM" id="SSF47384">
    <property type="entry name" value="Homodimeric domain of signal transducing histidine kinase"/>
    <property type="match status" value="1"/>
</dbReference>
<organism evidence="8 9">
    <name type="scientific">Halobacteriovorax vibrionivorans</name>
    <dbReference type="NCBI Taxonomy" id="2152716"/>
    <lineage>
        <taxon>Bacteria</taxon>
        <taxon>Pseudomonadati</taxon>
        <taxon>Bdellovibrionota</taxon>
        <taxon>Bacteriovoracia</taxon>
        <taxon>Bacteriovoracales</taxon>
        <taxon>Halobacteriovoraceae</taxon>
        <taxon>Halobacteriovorax</taxon>
    </lineage>
</organism>
<keyword evidence="8" id="KW-0808">Transferase</keyword>
<keyword evidence="5" id="KW-0812">Transmembrane</keyword>
<dbReference type="CDD" id="cd00082">
    <property type="entry name" value="HisKA"/>
    <property type="match status" value="1"/>
</dbReference>
<evidence type="ECO:0000256" key="4">
    <source>
        <dbReference type="PROSITE-ProRule" id="PRU00169"/>
    </source>
</evidence>
<keyword evidence="8" id="KW-0418">Kinase</keyword>
<proteinExistence type="predicted"/>
<keyword evidence="5" id="KW-0472">Membrane</keyword>
<sequence length="666" mass="75191">MMRGLSKISIVLLLSGLAFLVILYFQRDGVLREKYHEEFKSDARKLSAGIVAARNLRSEVLSTIAQFFSSSLNVNKWEFHNFTNNMLSKLNISSICYFGEDGTTYKTLNSRRDNCGKYQSKNSSGFDKDTSNVYIFQDVSSVDGTKGRALMVFKFNSLIPRDLMEGGLSGIRINLRTSQSDLDSGMMNYFNEEVFIVDGNQNYYIEVTKPVSFSSLTLSFDYILILTLFAALFGLVIYNVESALKREKLISLKVKKQKRAIERQYDEIATQKKIASQNERLASIGVLAAGIGHEINNPLSIIIGQLGKLKELVNRQTDVGERLLKVDKSVKRIERIVSALRKFSRQSRDDADESEKLFNVSALCIDTVSMLKELYEKDGIKVLLSLSIDEDLYIKGDRGKFQQVLINLISNARDAVENRKNALIKVIVKSDSENIAVSVLDNGAGITKEDQERIFDLFYTTKDVGRGTGIGLSLTREFVQDIFHGKINVSSEIGKGTEFQVVVPAYMDESKKEEIKQEMMNQSVEVKAKEIKCVKCNALVVDDEEGIRELLQEMLMDLGINTKTAEDGKVALEMYLDDPKEFDIIISDLKMPNMNGPQLLREIRSHKNLNQPKFILTSGCVNLNFEGSDKDVYEYVNGFIYKPFTEEQLIEKINEVLSNQELKSAA</sequence>
<evidence type="ECO:0000256" key="3">
    <source>
        <dbReference type="ARBA" id="ARBA00022553"/>
    </source>
</evidence>
<dbReference type="InterPro" id="IPR005467">
    <property type="entry name" value="His_kinase_dom"/>
</dbReference>
<evidence type="ECO:0000259" key="7">
    <source>
        <dbReference type="PROSITE" id="PS50110"/>
    </source>
</evidence>
<keyword evidence="9" id="KW-1185">Reference proteome</keyword>
<feature type="transmembrane region" description="Helical" evidence="5">
    <location>
        <begin position="222"/>
        <end position="240"/>
    </location>
</feature>
<dbReference type="Pfam" id="PF00512">
    <property type="entry name" value="HisKA"/>
    <property type="match status" value="1"/>
</dbReference>
<comment type="caution">
    <text evidence="8">The sequence shown here is derived from an EMBL/GenBank/DDBJ whole genome shotgun (WGS) entry which is preliminary data.</text>
</comment>
<dbReference type="SMART" id="SM00388">
    <property type="entry name" value="HisKA"/>
    <property type="match status" value="1"/>
</dbReference>
<accession>A0ABY0IJ27</accession>
<evidence type="ECO:0000256" key="5">
    <source>
        <dbReference type="SAM" id="Phobius"/>
    </source>
</evidence>
<dbReference type="InterPro" id="IPR011006">
    <property type="entry name" value="CheY-like_superfamily"/>
</dbReference>
<evidence type="ECO:0000256" key="2">
    <source>
        <dbReference type="ARBA" id="ARBA00012438"/>
    </source>
</evidence>
<dbReference type="Pfam" id="PF00072">
    <property type="entry name" value="Response_reg"/>
    <property type="match status" value="1"/>
</dbReference>
<reference evidence="9" key="1">
    <citation type="journal article" date="2019" name="Int. J. Syst. Evol. Microbiol.">
        <title>Halobacteriovorax valvorus sp. nov., a novel prokaryotic predator isolated from coastal seawater of China.</title>
        <authorList>
            <person name="Chen M.-X."/>
        </authorList>
    </citation>
    <scope>NUCLEOTIDE SEQUENCE [LARGE SCALE GENOMIC DNA]</scope>
    <source>
        <strain evidence="9">BL9</strain>
    </source>
</reference>
<dbReference type="Gene3D" id="1.10.287.130">
    <property type="match status" value="1"/>
</dbReference>
<feature type="domain" description="Response regulatory" evidence="7">
    <location>
        <begin position="537"/>
        <end position="657"/>
    </location>
</feature>
<dbReference type="EMBL" id="QDKL01000002">
    <property type="protein sequence ID" value="RZF21337.1"/>
    <property type="molecule type" value="Genomic_DNA"/>
</dbReference>
<dbReference type="InterPro" id="IPR001789">
    <property type="entry name" value="Sig_transdc_resp-reg_receiver"/>
</dbReference>
<dbReference type="InterPro" id="IPR036890">
    <property type="entry name" value="HATPase_C_sf"/>
</dbReference>
<evidence type="ECO:0000256" key="1">
    <source>
        <dbReference type="ARBA" id="ARBA00000085"/>
    </source>
</evidence>
<dbReference type="PROSITE" id="PS50110">
    <property type="entry name" value="RESPONSE_REGULATORY"/>
    <property type="match status" value="1"/>
</dbReference>
<keyword evidence="3 4" id="KW-0597">Phosphoprotein</keyword>
<keyword evidence="5" id="KW-1133">Transmembrane helix</keyword>
<dbReference type="Pfam" id="PF02518">
    <property type="entry name" value="HATPase_c"/>
    <property type="match status" value="1"/>
</dbReference>
<evidence type="ECO:0000313" key="8">
    <source>
        <dbReference type="EMBL" id="RZF21337.1"/>
    </source>
</evidence>
<dbReference type="PROSITE" id="PS50109">
    <property type="entry name" value="HIS_KIN"/>
    <property type="match status" value="1"/>
</dbReference>
<dbReference type="InterPro" id="IPR003594">
    <property type="entry name" value="HATPase_dom"/>
</dbReference>
<dbReference type="SMART" id="SM00387">
    <property type="entry name" value="HATPase_c"/>
    <property type="match status" value="1"/>
</dbReference>
<dbReference type="Proteomes" id="UP000443582">
    <property type="component" value="Unassembled WGS sequence"/>
</dbReference>
<dbReference type="Gene3D" id="3.40.50.2300">
    <property type="match status" value="1"/>
</dbReference>
<protein>
    <recommendedName>
        <fullName evidence="2">histidine kinase</fullName>
        <ecNumber evidence="2">2.7.13.3</ecNumber>
    </recommendedName>
</protein>
<evidence type="ECO:0000259" key="6">
    <source>
        <dbReference type="PROSITE" id="PS50109"/>
    </source>
</evidence>
<dbReference type="SMART" id="SM00448">
    <property type="entry name" value="REC"/>
    <property type="match status" value="1"/>
</dbReference>
<dbReference type="SUPFAM" id="SSF55874">
    <property type="entry name" value="ATPase domain of HSP90 chaperone/DNA topoisomerase II/histidine kinase"/>
    <property type="match status" value="1"/>
</dbReference>